<dbReference type="InterPro" id="IPR039421">
    <property type="entry name" value="Type_1_exporter"/>
</dbReference>
<dbReference type="PROSITE" id="PS00211">
    <property type="entry name" value="ABC_TRANSPORTER_1"/>
    <property type="match status" value="1"/>
</dbReference>
<proteinExistence type="inferred from homology"/>
<feature type="transmembrane region" description="Helical" evidence="8">
    <location>
        <begin position="140"/>
        <end position="162"/>
    </location>
</feature>
<dbReference type="PANTHER" id="PTHR24221:SF654">
    <property type="entry name" value="ATP-BINDING CASSETTE SUB-FAMILY B MEMBER 6"/>
    <property type="match status" value="1"/>
</dbReference>
<keyword evidence="4" id="KW-0547">Nucleotide-binding</keyword>
<evidence type="ECO:0000256" key="6">
    <source>
        <dbReference type="ARBA" id="ARBA00022989"/>
    </source>
</evidence>
<keyword evidence="6 8" id="KW-1133">Transmembrane helix</keyword>
<evidence type="ECO:0000259" key="10">
    <source>
        <dbReference type="PROSITE" id="PS50929"/>
    </source>
</evidence>
<dbReference type="GO" id="GO:0034040">
    <property type="term" value="F:ATPase-coupled lipid transmembrane transporter activity"/>
    <property type="evidence" value="ECO:0007669"/>
    <property type="project" value="TreeGrafter"/>
</dbReference>
<dbReference type="Gene3D" id="3.40.50.300">
    <property type="entry name" value="P-loop containing nucleotide triphosphate hydrolases"/>
    <property type="match status" value="1"/>
</dbReference>
<dbReference type="SUPFAM" id="SSF90123">
    <property type="entry name" value="ABC transporter transmembrane region"/>
    <property type="match status" value="1"/>
</dbReference>
<organism evidence="11 12">
    <name type="scientific">Rhizobium aethiopicum</name>
    <dbReference type="NCBI Taxonomy" id="1138170"/>
    <lineage>
        <taxon>Bacteria</taxon>
        <taxon>Pseudomonadati</taxon>
        <taxon>Pseudomonadota</taxon>
        <taxon>Alphaproteobacteria</taxon>
        <taxon>Hyphomicrobiales</taxon>
        <taxon>Rhizobiaceae</taxon>
        <taxon>Rhizobium/Agrobacterium group</taxon>
        <taxon>Rhizobium</taxon>
    </lineage>
</organism>
<dbReference type="GO" id="GO:0140359">
    <property type="term" value="F:ABC-type transporter activity"/>
    <property type="evidence" value="ECO:0007669"/>
    <property type="project" value="InterPro"/>
</dbReference>
<evidence type="ECO:0000256" key="8">
    <source>
        <dbReference type="SAM" id="Phobius"/>
    </source>
</evidence>
<name>A0A7W6Q8H3_9HYPH</name>
<feature type="domain" description="ABC transporter" evidence="9">
    <location>
        <begin position="344"/>
        <end position="564"/>
    </location>
</feature>
<dbReference type="GO" id="GO:0016887">
    <property type="term" value="F:ATP hydrolysis activity"/>
    <property type="evidence" value="ECO:0007669"/>
    <property type="project" value="InterPro"/>
</dbReference>
<dbReference type="PANTHER" id="PTHR24221">
    <property type="entry name" value="ATP-BINDING CASSETTE SUB-FAMILY B"/>
    <property type="match status" value="1"/>
</dbReference>
<feature type="transmembrane region" description="Helical" evidence="8">
    <location>
        <begin position="168"/>
        <end position="189"/>
    </location>
</feature>
<keyword evidence="3 8" id="KW-0812">Transmembrane</keyword>
<evidence type="ECO:0000259" key="9">
    <source>
        <dbReference type="PROSITE" id="PS50893"/>
    </source>
</evidence>
<evidence type="ECO:0000256" key="5">
    <source>
        <dbReference type="ARBA" id="ARBA00022840"/>
    </source>
</evidence>
<evidence type="ECO:0000256" key="4">
    <source>
        <dbReference type="ARBA" id="ARBA00022741"/>
    </source>
</evidence>
<dbReference type="InterPro" id="IPR011527">
    <property type="entry name" value="ABC1_TM_dom"/>
</dbReference>
<dbReference type="Pfam" id="PF00005">
    <property type="entry name" value="ABC_tran"/>
    <property type="match status" value="1"/>
</dbReference>
<dbReference type="Gene3D" id="1.20.1560.10">
    <property type="entry name" value="ABC transporter type 1, transmembrane domain"/>
    <property type="match status" value="1"/>
</dbReference>
<feature type="transmembrane region" description="Helical" evidence="8">
    <location>
        <begin position="54"/>
        <end position="79"/>
    </location>
</feature>
<dbReference type="InterPro" id="IPR003439">
    <property type="entry name" value="ABC_transporter-like_ATP-bd"/>
</dbReference>
<feature type="transmembrane region" description="Helical" evidence="8">
    <location>
        <begin position="21"/>
        <end position="48"/>
    </location>
</feature>
<evidence type="ECO:0000256" key="1">
    <source>
        <dbReference type="ARBA" id="ARBA00004651"/>
    </source>
</evidence>
<evidence type="ECO:0000256" key="7">
    <source>
        <dbReference type="ARBA" id="ARBA00023136"/>
    </source>
</evidence>
<feature type="transmembrane region" description="Helical" evidence="8">
    <location>
        <begin position="282"/>
        <end position="304"/>
    </location>
</feature>
<dbReference type="InterPro" id="IPR027417">
    <property type="entry name" value="P-loop_NTPase"/>
</dbReference>
<protein>
    <submittedName>
        <fullName evidence="11">ATP-binding cassette subfamily C protein CydC</fullName>
    </submittedName>
</protein>
<feature type="transmembrane region" description="Helical" evidence="8">
    <location>
        <begin position="254"/>
        <end position="276"/>
    </location>
</feature>
<dbReference type="GO" id="GO:0005886">
    <property type="term" value="C:plasma membrane"/>
    <property type="evidence" value="ECO:0007669"/>
    <property type="project" value="UniProtKB-SubCell"/>
</dbReference>
<dbReference type="InterPro" id="IPR036640">
    <property type="entry name" value="ABC1_TM_sf"/>
</dbReference>
<dbReference type="AlphaFoldDB" id="A0A7W6Q8H3"/>
<reference evidence="11 12" key="1">
    <citation type="submission" date="2020-08" db="EMBL/GenBank/DDBJ databases">
        <title>Genomic Encyclopedia of Type Strains, Phase IV (KMG-V): Genome sequencing to study the core and pangenomes of soil and plant-associated prokaryotes.</title>
        <authorList>
            <person name="Whitman W."/>
        </authorList>
    </citation>
    <scope>NUCLEOTIDE SEQUENCE [LARGE SCALE GENOMIC DNA]</scope>
    <source>
        <strain evidence="11 12">SEMIA 4074</strain>
    </source>
</reference>
<dbReference type="PROSITE" id="PS50929">
    <property type="entry name" value="ABC_TM1F"/>
    <property type="match status" value="1"/>
</dbReference>
<dbReference type="SUPFAM" id="SSF52540">
    <property type="entry name" value="P-loop containing nucleoside triphosphate hydrolases"/>
    <property type="match status" value="1"/>
</dbReference>
<comment type="similarity">
    <text evidence="2">Belongs to the ABC transporter superfamily.</text>
</comment>
<feature type="domain" description="ABC transmembrane type-1" evidence="10">
    <location>
        <begin position="24"/>
        <end position="313"/>
    </location>
</feature>
<dbReference type="EMBL" id="JACIFV010000005">
    <property type="protein sequence ID" value="MBB4191989.1"/>
    <property type="molecule type" value="Genomic_DNA"/>
</dbReference>
<evidence type="ECO:0000313" key="11">
    <source>
        <dbReference type="EMBL" id="MBB4191989.1"/>
    </source>
</evidence>
<comment type="caution">
    <text evidence="11">The sequence shown here is derived from an EMBL/GenBank/DDBJ whole genome shotgun (WGS) entry which is preliminary data.</text>
</comment>
<dbReference type="RefSeq" id="WP_184455604.1">
    <property type="nucleotide sequence ID" value="NZ_JACIFV010000005.1"/>
</dbReference>
<gene>
    <name evidence="11" type="ORF">GGD53_002142</name>
</gene>
<keyword evidence="12" id="KW-1185">Reference proteome</keyword>
<evidence type="ECO:0000256" key="2">
    <source>
        <dbReference type="ARBA" id="ARBA00005417"/>
    </source>
</evidence>
<evidence type="ECO:0000313" key="12">
    <source>
        <dbReference type="Proteomes" id="UP000524492"/>
    </source>
</evidence>
<dbReference type="InterPro" id="IPR003593">
    <property type="entry name" value="AAA+_ATPase"/>
</dbReference>
<keyword evidence="5 11" id="KW-0067">ATP-binding</keyword>
<sequence length="564" mass="58840">MSFFVADIKPILRLFFAERRRALFVGAVLSAATVTAGIALLGLSGWFITATALAGLSAAAAMTFDVFAPAAGIRLLAVVRTAARYGERLATHDATLGVLAALRERLFRGFAEPGAARALLHRPARLLFRLTADIDALDSLYLRIFVPAAVAIGATLAASVVLGLMHPLFGLCFGLFLAGAGLGLPLIAGRVARKPARRRAHGIEVLRSRTIDLVAGQTDLLMAGRLEAQTSAIADADSYAAQADDRLNRVETGLTFGFGLVSTLLLTASLLTVAALAETKAISAPVAALGLLVAFAAVEPFAALRRGALELGRTLLAAKRIAPRLAVADDETQPPATPLPGYAFCLAGVSAFHENSAVPALVDIDLVLKQGDRLAVIGSSGAGKSSLLALLSRELPASKGGVSAMRATLLTQRTELFGDSLRGNLLLANPDASEARLGEALAAAGLLADIEAMPQGIDTRLGEGGLGLSGGQSRRLALARLFLRDTPLWLLDEPTEGLDGATARDVLSRLSLMAAGRSLVIATHIRREAAVADRIAVIEGGRISEVSRRGEAAFEKALDRLRSD</sequence>
<dbReference type="SMART" id="SM00382">
    <property type="entry name" value="AAA"/>
    <property type="match status" value="1"/>
</dbReference>
<dbReference type="InterPro" id="IPR017871">
    <property type="entry name" value="ABC_transporter-like_CS"/>
</dbReference>
<keyword evidence="7 8" id="KW-0472">Membrane</keyword>
<comment type="subcellular location">
    <subcellularLocation>
        <location evidence="1">Cell membrane</location>
        <topology evidence="1">Multi-pass membrane protein</topology>
    </subcellularLocation>
</comment>
<dbReference type="GO" id="GO:0005524">
    <property type="term" value="F:ATP binding"/>
    <property type="evidence" value="ECO:0007669"/>
    <property type="project" value="UniProtKB-KW"/>
</dbReference>
<accession>A0A7W6Q8H3</accession>
<evidence type="ECO:0000256" key="3">
    <source>
        <dbReference type="ARBA" id="ARBA00022692"/>
    </source>
</evidence>
<dbReference type="PROSITE" id="PS50893">
    <property type="entry name" value="ABC_TRANSPORTER_2"/>
    <property type="match status" value="1"/>
</dbReference>
<dbReference type="Proteomes" id="UP000524492">
    <property type="component" value="Unassembled WGS sequence"/>
</dbReference>